<dbReference type="EMBL" id="ML170256">
    <property type="protein sequence ID" value="TDL15956.1"/>
    <property type="molecule type" value="Genomic_DNA"/>
</dbReference>
<sequence length="104" mass="11257">MNDNSTHVATVQPDRSDPMRIDPIDTQVPRAQNNTRPIVNYSDSDLSPRVLTGPYEACLKKYANGIGGMLNDHSYRNTSYAIAVAAAYSGAFFPVLPVSLLKGG</sequence>
<keyword evidence="2" id="KW-0472">Membrane</keyword>
<protein>
    <submittedName>
        <fullName evidence="3">Uncharacterized protein</fullName>
    </submittedName>
</protein>
<feature type="transmembrane region" description="Helical" evidence="2">
    <location>
        <begin position="80"/>
        <end position="101"/>
    </location>
</feature>
<feature type="compositionally biased region" description="Basic and acidic residues" evidence="1">
    <location>
        <begin position="14"/>
        <end position="23"/>
    </location>
</feature>
<evidence type="ECO:0000256" key="1">
    <source>
        <dbReference type="SAM" id="MobiDB-lite"/>
    </source>
</evidence>
<accession>A0A4Y7PLM5</accession>
<evidence type="ECO:0000313" key="4">
    <source>
        <dbReference type="Proteomes" id="UP000294933"/>
    </source>
</evidence>
<evidence type="ECO:0000313" key="3">
    <source>
        <dbReference type="EMBL" id="TDL15956.1"/>
    </source>
</evidence>
<dbReference type="AlphaFoldDB" id="A0A4Y7PLM5"/>
<gene>
    <name evidence="3" type="ORF">BD410DRAFT_80483</name>
</gene>
<keyword evidence="2" id="KW-0812">Transmembrane</keyword>
<proteinExistence type="predicted"/>
<reference evidence="3 4" key="1">
    <citation type="submission" date="2018-06" db="EMBL/GenBank/DDBJ databases">
        <title>A transcriptomic atlas of mushroom development highlights an independent origin of complex multicellularity.</title>
        <authorList>
            <consortium name="DOE Joint Genome Institute"/>
            <person name="Krizsan K."/>
            <person name="Almasi E."/>
            <person name="Merenyi Z."/>
            <person name="Sahu N."/>
            <person name="Viragh M."/>
            <person name="Koszo T."/>
            <person name="Mondo S."/>
            <person name="Kiss B."/>
            <person name="Balint B."/>
            <person name="Kues U."/>
            <person name="Barry K."/>
            <person name="Hegedus J.C."/>
            <person name="Henrissat B."/>
            <person name="Johnson J."/>
            <person name="Lipzen A."/>
            <person name="Ohm R."/>
            <person name="Nagy I."/>
            <person name="Pangilinan J."/>
            <person name="Yan J."/>
            <person name="Xiong Y."/>
            <person name="Grigoriev I.V."/>
            <person name="Hibbett D.S."/>
            <person name="Nagy L.G."/>
        </authorList>
    </citation>
    <scope>NUCLEOTIDE SEQUENCE [LARGE SCALE GENOMIC DNA]</scope>
    <source>
        <strain evidence="3 4">SZMC22713</strain>
    </source>
</reference>
<name>A0A4Y7PLM5_9AGAM</name>
<dbReference type="VEuPathDB" id="FungiDB:BD410DRAFT_80483"/>
<keyword evidence="2" id="KW-1133">Transmembrane helix</keyword>
<feature type="region of interest" description="Disordered" evidence="1">
    <location>
        <begin position="1"/>
        <end position="25"/>
    </location>
</feature>
<keyword evidence="4" id="KW-1185">Reference proteome</keyword>
<dbReference type="Proteomes" id="UP000294933">
    <property type="component" value="Unassembled WGS sequence"/>
</dbReference>
<organism evidence="3 4">
    <name type="scientific">Rickenella mellea</name>
    <dbReference type="NCBI Taxonomy" id="50990"/>
    <lineage>
        <taxon>Eukaryota</taxon>
        <taxon>Fungi</taxon>
        <taxon>Dikarya</taxon>
        <taxon>Basidiomycota</taxon>
        <taxon>Agaricomycotina</taxon>
        <taxon>Agaricomycetes</taxon>
        <taxon>Hymenochaetales</taxon>
        <taxon>Rickenellaceae</taxon>
        <taxon>Rickenella</taxon>
    </lineage>
</organism>
<evidence type="ECO:0000256" key="2">
    <source>
        <dbReference type="SAM" id="Phobius"/>
    </source>
</evidence>